<feature type="region of interest" description="Disordered" evidence="1">
    <location>
        <begin position="217"/>
        <end position="266"/>
    </location>
</feature>
<evidence type="ECO:0000256" key="1">
    <source>
        <dbReference type="SAM" id="MobiDB-lite"/>
    </source>
</evidence>
<protein>
    <submittedName>
        <fullName evidence="2">Uncharacterized protein</fullName>
    </submittedName>
</protein>
<reference evidence="2" key="1">
    <citation type="journal article" date="2021" name="Open Biol.">
        <title>Shared evolutionary footprints suggest mitochondrial oxidative damage underlies multiple complex I losses in fungi.</title>
        <authorList>
            <person name="Schikora-Tamarit M.A."/>
            <person name="Marcet-Houben M."/>
            <person name="Nosek J."/>
            <person name="Gabaldon T."/>
        </authorList>
    </citation>
    <scope>NUCLEOTIDE SEQUENCE</scope>
    <source>
        <strain evidence="2">CBS6075</strain>
    </source>
</reference>
<gene>
    <name evidence="2" type="ORF">OGAPHI_000832</name>
</gene>
<accession>A0A9P8TAI2</accession>
<dbReference type="Proteomes" id="UP000769157">
    <property type="component" value="Unassembled WGS sequence"/>
</dbReference>
<evidence type="ECO:0000313" key="2">
    <source>
        <dbReference type="EMBL" id="KAH3671121.1"/>
    </source>
</evidence>
<dbReference type="GeneID" id="70232800"/>
<proteinExistence type="predicted"/>
<dbReference type="RefSeq" id="XP_046064489.1">
    <property type="nucleotide sequence ID" value="XM_046208970.1"/>
</dbReference>
<evidence type="ECO:0000313" key="3">
    <source>
        <dbReference type="Proteomes" id="UP000769157"/>
    </source>
</evidence>
<name>A0A9P8TAI2_9ASCO</name>
<comment type="caution">
    <text evidence="2">The sequence shown here is derived from an EMBL/GenBank/DDBJ whole genome shotgun (WGS) entry which is preliminary data.</text>
</comment>
<dbReference type="AlphaFoldDB" id="A0A9P8TAI2"/>
<organism evidence="2 3">
    <name type="scientific">Ogataea philodendri</name>
    <dbReference type="NCBI Taxonomy" id="1378263"/>
    <lineage>
        <taxon>Eukaryota</taxon>
        <taxon>Fungi</taxon>
        <taxon>Dikarya</taxon>
        <taxon>Ascomycota</taxon>
        <taxon>Saccharomycotina</taxon>
        <taxon>Pichiomycetes</taxon>
        <taxon>Pichiales</taxon>
        <taxon>Pichiaceae</taxon>
        <taxon>Ogataea</taxon>
    </lineage>
</organism>
<dbReference type="EMBL" id="JAEUBE010000084">
    <property type="protein sequence ID" value="KAH3671121.1"/>
    <property type="molecule type" value="Genomic_DNA"/>
</dbReference>
<reference evidence="2" key="2">
    <citation type="submission" date="2021-01" db="EMBL/GenBank/DDBJ databases">
        <authorList>
            <person name="Schikora-Tamarit M.A."/>
        </authorList>
    </citation>
    <scope>NUCLEOTIDE SEQUENCE</scope>
    <source>
        <strain evidence="2">CBS6075</strain>
    </source>
</reference>
<sequence length="266" mass="27801">MLNARVVGVEESTLGDRLGSGGRVLEEDGWRVGEADRNHRGSNRQVLLVQEPLELGHVVRVVGGLTEHRVNWKPSESVLNHHRVLGLDRLLSAEASDLNPRYRASLLVAGSSGCSSISSGNSSSSLSLCLNASSCLDSSSGSRSMCEASSLSMSSDSISESASSLDSSPRSSISSSSSSSCIHLAWYSEIPFGSRFSVSPSSSSSSISQSSSSLIMSTSSKASPSCNGSRDSRSDPAPNTSGSFEIRSMRETAKSPRSGICTNLSG</sequence>
<keyword evidence="3" id="KW-1185">Reference proteome</keyword>